<dbReference type="InterPro" id="IPR020449">
    <property type="entry name" value="Tscrpt_reg_AraC-type_HTH"/>
</dbReference>
<comment type="caution">
    <text evidence="5">The sequence shown here is derived from an EMBL/GenBank/DDBJ whole genome shotgun (WGS) entry which is preliminary data.</text>
</comment>
<evidence type="ECO:0000313" key="5">
    <source>
        <dbReference type="EMBL" id="MFC6789718.1"/>
    </source>
</evidence>
<dbReference type="InterPro" id="IPR009057">
    <property type="entry name" value="Homeodomain-like_sf"/>
</dbReference>
<keyword evidence="3" id="KW-0804">Transcription</keyword>
<reference evidence="6" key="1">
    <citation type="journal article" date="2019" name="Int. J. Syst. Evol. Microbiol.">
        <title>The Global Catalogue of Microorganisms (GCM) 10K type strain sequencing project: providing services to taxonomists for standard genome sequencing and annotation.</title>
        <authorList>
            <consortium name="The Broad Institute Genomics Platform"/>
            <consortium name="The Broad Institute Genome Sequencing Center for Infectious Disease"/>
            <person name="Wu L."/>
            <person name="Ma J."/>
        </authorList>
    </citation>
    <scope>NUCLEOTIDE SEQUENCE [LARGE SCALE GENOMIC DNA]</scope>
    <source>
        <strain evidence="6">CCUG 48316</strain>
    </source>
</reference>
<organism evidence="5 6">
    <name type="scientific">Methylobacterium komagatae</name>
    <dbReference type="NCBI Taxonomy" id="374425"/>
    <lineage>
        <taxon>Bacteria</taxon>
        <taxon>Pseudomonadati</taxon>
        <taxon>Pseudomonadota</taxon>
        <taxon>Alphaproteobacteria</taxon>
        <taxon>Hyphomicrobiales</taxon>
        <taxon>Methylobacteriaceae</taxon>
        <taxon>Methylobacterium</taxon>
    </lineage>
</organism>
<dbReference type="InterPro" id="IPR018060">
    <property type="entry name" value="HTH_AraC"/>
</dbReference>
<evidence type="ECO:0000256" key="2">
    <source>
        <dbReference type="ARBA" id="ARBA00023125"/>
    </source>
</evidence>
<dbReference type="Pfam" id="PF12852">
    <property type="entry name" value="Cupin_6"/>
    <property type="match status" value="1"/>
</dbReference>
<dbReference type="RefSeq" id="WP_043388181.1">
    <property type="nucleotide sequence ID" value="NZ_JBHSWN010000001.1"/>
</dbReference>
<dbReference type="InterPro" id="IPR050204">
    <property type="entry name" value="AraC_XylS_family_regulators"/>
</dbReference>
<evidence type="ECO:0000259" key="4">
    <source>
        <dbReference type="PROSITE" id="PS01124"/>
    </source>
</evidence>
<keyword evidence="1" id="KW-0805">Transcription regulation</keyword>
<dbReference type="EMBL" id="JBHSWN010000001">
    <property type="protein sequence ID" value="MFC6789718.1"/>
    <property type="molecule type" value="Genomic_DNA"/>
</dbReference>
<feature type="domain" description="HTH araC/xylS-type" evidence="4">
    <location>
        <begin position="210"/>
        <end position="311"/>
    </location>
</feature>
<dbReference type="PROSITE" id="PS01124">
    <property type="entry name" value="HTH_ARAC_FAMILY_2"/>
    <property type="match status" value="1"/>
</dbReference>
<dbReference type="PRINTS" id="PR00032">
    <property type="entry name" value="HTHARAC"/>
</dbReference>
<keyword evidence="2" id="KW-0238">DNA-binding</keyword>
<dbReference type="Gene3D" id="1.10.10.60">
    <property type="entry name" value="Homeodomain-like"/>
    <property type="match status" value="2"/>
</dbReference>
<name>A0ABW2BH57_9HYPH</name>
<protein>
    <submittedName>
        <fullName evidence="5">Helix-turn-helix domain-containing protein</fullName>
    </submittedName>
</protein>
<dbReference type="PANTHER" id="PTHR46796:SF13">
    <property type="entry name" value="HTH-TYPE TRANSCRIPTIONAL ACTIVATOR RHAS"/>
    <property type="match status" value="1"/>
</dbReference>
<evidence type="ECO:0000256" key="3">
    <source>
        <dbReference type="ARBA" id="ARBA00023163"/>
    </source>
</evidence>
<evidence type="ECO:0000313" key="6">
    <source>
        <dbReference type="Proteomes" id="UP001596292"/>
    </source>
</evidence>
<keyword evidence="6" id="KW-1185">Reference proteome</keyword>
<dbReference type="SUPFAM" id="SSF46689">
    <property type="entry name" value="Homeodomain-like"/>
    <property type="match status" value="2"/>
</dbReference>
<dbReference type="SMART" id="SM00342">
    <property type="entry name" value="HTH_ARAC"/>
    <property type="match status" value="1"/>
</dbReference>
<proteinExistence type="predicted"/>
<accession>A0ABW2BH57</accession>
<dbReference type="InterPro" id="IPR032783">
    <property type="entry name" value="AraC_lig"/>
</dbReference>
<dbReference type="PANTHER" id="PTHR46796">
    <property type="entry name" value="HTH-TYPE TRANSCRIPTIONAL ACTIVATOR RHAS-RELATED"/>
    <property type="match status" value="1"/>
</dbReference>
<evidence type="ECO:0000256" key="1">
    <source>
        <dbReference type="ARBA" id="ARBA00023015"/>
    </source>
</evidence>
<dbReference type="Pfam" id="PF12833">
    <property type="entry name" value="HTH_18"/>
    <property type="match status" value="1"/>
</dbReference>
<sequence length="324" mass="35434">MKVPIVPATISRHTVDAAIDVLEVSFVKLVECLVASGWRLELAGTDAPSIHYNIAGRGTLITSRSAPIDLRPHTLVILPRHTAFALETPGALPMRTVNRGPLSSAPGSVRRFTAGPSAAHLVLVCGYFRALYGTSIDVFDTLRVPIVEYFDEIDQIDHKFREAVDELAAQEVGTGAMAAGLLKLVLIAIFRRSLVSQQVWAERFSLLSDPQISRAFSEMAARPAADHTVSSLAHVAGLSRSAFLARFTKAFGTSPMSTLRQLRIRHAAALLSTNVLPIDQIAQAVGYRNRSSFSRAFKKTYLIDPSEYRNRKAIQEGEVYNPDP</sequence>
<dbReference type="Proteomes" id="UP001596292">
    <property type="component" value="Unassembled WGS sequence"/>
</dbReference>
<gene>
    <name evidence="5" type="ORF">ACFQE0_08870</name>
</gene>